<proteinExistence type="predicted"/>
<sequence>MYVTLSLNTIPPAGRGTFPPQATRGGAMNKAPHYPLPPQLPPQARGDTCAEEKERPFTSGKRRH</sequence>
<evidence type="ECO:0000313" key="2">
    <source>
        <dbReference type="EMBL" id="MPC73931.1"/>
    </source>
</evidence>
<keyword evidence="3" id="KW-1185">Reference proteome</keyword>
<reference evidence="2 3" key="1">
    <citation type="submission" date="2019-05" db="EMBL/GenBank/DDBJ databases">
        <title>Another draft genome of Portunus trituberculatus and its Hox gene families provides insights of decapod evolution.</title>
        <authorList>
            <person name="Jeong J.-H."/>
            <person name="Song I."/>
            <person name="Kim S."/>
            <person name="Choi T."/>
            <person name="Kim D."/>
            <person name="Ryu S."/>
            <person name="Kim W."/>
        </authorList>
    </citation>
    <scope>NUCLEOTIDE SEQUENCE [LARGE SCALE GENOMIC DNA]</scope>
    <source>
        <tissue evidence="2">Muscle</tissue>
    </source>
</reference>
<accession>A0A5B7HM04</accession>
<name>A0A5B7HM04_PORTR</name>
<comment type="caution">
    <text evidence="2">The sequence shown here is derived from an EMBL/GenBank/DDBJ whole genome shotgun (WGS) entry which is preliminary data.</text>
</comment>
<dbReference type="Proteomes" id="UP000324222">
    <property type="component" value="Unassembled WGS sequence"/>
</dbReference>
<dbReference type="AlphaFoldDB" id="A0A5B7HM04"/>
<dbReference type="EMBL" id="VSRR010037839">
    <property type="protein sequence ID" value="MPC73931.1"/>
    <property type="molecule type" value="Genomic_DNA"/>
</dbReference>
<feature type="region of interest" description="Disordered" evidence="1">
    <location>
        <begin position="1"/>
        <end position="64"/>
    </location>
</feature>
<gene>
    <name evidence="2" type="ORF">E2C01_068274</name>
</gene>
<evidence type="ECO:0000256" key="1">
    <source>
        <dbReference type="SAM" id="MobiDB-lite"/>
    </source>
</evidence>
<protein>
    <submittedName>
        <fullName evidence="2">Uncharacterized protein</fullName>
    </submittedName>
</protein>
<organism evidence="2 3">
    <name type="scientific">Portunus trituberculatus</name>
    <name type="common">Swimming crab</name>
    <name type="synonym">Neptunus trituberculatus</name>
    <dbReference type="NCBI Taxonomy" id="210409"/>
    <lineage>
        <taxon>Eukaryota</taxon>
        <taxon>Metazoa</taxon>
        <taxon>Ecdysozoa</taxon>
        <taxon>Arthropoda</taxon>
        <taxon>Crustacea</taxon>
        <taxon>Multicrustacea</taxon>
        <taxon>Malacostraca</taxon>
        <taxon>Eumalacostraca</taxon>
        <taxon>Eucarida</taxon>
        <taxon>Decapoda</taxon>
        <taxon>Pleocyemata</taxon>
        <taxon>Brachyura</taxon>
        <taxon>Eubrachyura</taxon>
        <taxon>Portunoidea</taxon>
        <taxon>Portunidae</taxon>
        <taxon>Portuninae</taxon>
        <taxon>Portunus</taxon>
    </lineage>
</organism>
<evidence type="ECO:0000313" key="3">
    <source>
        <dbReference type="Proteomes" id="UP000324222"/>
    </source>
</evidence>